<gene>
    <name evidence="2" type="ORF">EV207_15323</name>
</gene>
<dbReference type="Gene3D" id="6.20.190.10">
    <property type="entry name" value="Nutrient germinant receptor protein C, domain 1"/>
    <property type="match status" value="1"/>
</dbReference>
<dbReference type="InterPro" id="IPR057336">
    <property type="entry name" value="GerAC_N"/>
</dbReference>
<dbReference type="GO" id="GO:0009847">
    <property type="term" value="P:spore germination"/>
    <property type="evidence" value="ECO:0007669"/>
    <property type="project" value="InterPro"/>
</dbReference>
<evidence type="ECO:0000313" key="2">
    <source>
        <dbReference type="EMBL" id="TCP20305.1"/>
    </source>
</evidence>
<dbReference type="EMBL" id="SLXK01000053">
    <property type="protein sequence ID" value="TCP20305.1"/>
    <property type="molecule type" value="Genomic_DNA"/>
</dbReference>
<comment type="caution">
    <text evidence="2">The sequence shown here is derived from an EMBL/GenBank/DDBJ whole genome shotgun (WGS) entry which is preliminary data.</text>
</comment>
<dbReference type="AlphaFoldDB" id="A0A4R2NGM0"/>
<evidence type="ECO:0000313" key="3">
    <source>
        <dbReference type="Proteomes" id="UP000295416"/>
    </source>
</evidence>
<sequence>MAKKSSCLLILLLLVLMTGCWDQIEIEERGFEIGVAIDLSKDVPELVESGSELAKDNGRFALTDQFVAPGGLGGQSQQQSVGGGQKPFFNITAQGNSMFEATRDMAVKTSRTPYAEQLKVVITSAKAANTPYNVLDLFLRDNEMRRNIKVLISKGRAVDVLNISPKNEKVPSIALDSITNNVDKNTAMVPDIRIGDIHENLLKT</sequence>
<dbReference type="OrthoDB" id="2569624at2"/>
<dbReference type="PANTHER" id="PTHR35789">
    <property type="entry name" value="SPORE GERMINATION PROTEIN B3"/>
    <property type="match status" value="1"/>
</dbReference>
<evidence type="ECO:0000259" key="1">
    <source>
        <dbReference type="Pfam" id="PF25198"/>
    </source>
</evidence>
<dbReference type="PROSITE" id="PS51257">
    <property type="entry name" value="PROKAR_LIPOPROTEIN"/>
    <property type="match status" value="1"/>
</dbReference>
<dbReference type="InterPro" id="IPR008844">
    <property type="entry name" value="Spore_GerAC-like"/>
</dbReference>
<protein>
    <submittedName>
        <fullName evidence="2">Ger(X)C family germination protein</fullName>
    </submittedName>
</protein>
<dbReference type="RefSeq" id="WP_132748063.1">
    <property type="nucleotide sequence ID" value="NZ_SLXK01000053.1"/>
</dbReference>
<reference evidence="2 3" key="1">
    <citation type="submission" date="2019-03" db="EMBL/GenBank/DDBJ databases">
        <title>Genomic Encyclopedia of Type Strains, Phase IV (KMG-IV): sequencing the most valuable type-strain genomes for metagenomic binning, comparative biology and taxonomic classification.</title>
        <authorList>
            <person name="Goeker M."/>
        </authorList>
    </citation>
    <scope>NUCLEOTIDE SEQUENCE [LARGE SCALE GENOMIC DNA]</scope>
    <source>
        <strain evidence="2 3">DSM 19377</strain>
    </source>
</reference>
<accession>A0A4R2NGM0</accession>
<dbReference type="Pfam" id="PF25198">
    <property type="entry name" value="Spore_GerAC_N"/>
    <property type="match status" value="1"/>
</dbReference>
<dbReference type="Proteomes" id="UP000295416">
    <property type="component" value="Unassembled WGS sequence"/>
</dbReference>
<proteinExistence type="predicted"/>
<dbReference type="GO" id="GO:0016020">
    <property type="term" value="C:membrane"/>
    <property type="evidence" value="ECO:0007669"/>
    <property type="project" value="InterPro"/>
</dbReference>
<keyword evidence="3" id="KW-1185">Reference proteome</keyword>
<dbReference type="PANTHER" id="PTHR35789:SF1">
    <property type="entry name" value="SPORE GERMINATION PROTEIN B3"/>
    <property type="match status" value="1"/>
</dbReference>
<name>A0A4R2NGM0_9BACL</name>
<organism evidence="2 3">
    <name type="scientific">Scopulibacillus darangshiensis</name>
    <dbReference type="NCBI Taxonomy" id="442528"/>
    <lineage>
        <taxon>Bacteria</taxon>
        <taxon>Bacillati</taxon>
        <taxon>Bacillota</taxon>
        <taxon>Bacilli</taxon>
        <taxon>Bacillales</taxon>
        <taxon>Sporolactobacillaceae</taxon>
        <taxon>Scopulibacillus</taxon>
    </lineage>
</organism>
<feature type="domain" description="Spore germination protein N-terminal" evidence="1">
    <location>
        <begin position="22"/>
        <end position="202"/>
    </location>
</feature>